<sequence length="1185" mass="133636">MKHYLPILGNFGRLSRWPLALETFRRAELELAARPRTGRRVAATGAALLRGATIGALCRGAQWQRGLGLLEETRQLKLQFDVISCNAVITSVAKGDAWQLAPELLNRMRRDATFPKPNVVSFNATLSAYARGVAWASSMALLEDMYTSKVHPDRATLGACVSALEQSRCWQQVLLLLSDSRMVEPDLRAWNASMSCCTRAEAWPHALQLFHKWRERLTPNEISYNTALNAWERGSHWAPVLKLFQEMLHREVPPDVVTFNTTIAALQWERWELGLQHFDLLRHRKLRPNVVTLGTIIGACGRGLQWQRALHFFWQGDRYGDWAPNEVAVVSAMTACKQSGRWLEALQLFQDLGRRSLQQNVVSHSAAIAACAKAGQFEQVELLLQQMHEASVRANAVAFTAALRLPSLSWQRALELFRIMEAQCIETDAFAFHRLVKVCQIDSIWEEAVRAFVRMCEKHEPRADTFTCALSACQKATAWEAAVALATTEPYMTLAEGEVERDLVASACLQGGQRELASQLFRFMEAACGKRGVLCSCGQQSEVPVIAQSAKLTFLDRLLKQLHAQNMGINDAWRKELPGCKFACGEVVTAGSARWWRLAYSGALASASMAQATRRGLVIDVVEDVLKIAEEAGNRKVEAPAAKERPEKKTEATGLGEGEMVLRVWMPKVSKAGYGQRAAPWHAAYKGRATDKAMKWLVAFADKLRRRGVGKLLQPGNLLDELAMFGTRDGRSVVTMQKLQWRSMLCRDLVLLLELKGERAQVKRLRDTLGEPFWTLCDDPQHTSHSLCDFAQVYDRGDRKKPRKRRSFCCKRQYTGADNFCSSCGMSLLGTGAELLSSVCQEILLWRDVDLCAPDRQAKLSGEKKRKSASAWLQSAPKKTRTMGCCFGDLEEPKHALPYRKFPWTTCPVNPVLIFCQYISTLDLLESYCAYRNWRTLRMDGATSRVLRELDMRDFNSHDEDKDLFVYLIGTRAGGLGDWNPHVDHQAIDRAHRIGQTRQEWGIEERLVLRATSKLQMERRRKPRERAETAEDEEEEEFLADSEDTLSQEEAYQGESLEDFSLQELLERERRPAPISDEGLRSPELEHQVFQRRAAAQRAEREMCDDATTFGHLRPPPESSRSSSGRIIKSTKTFVWRPAATAEEFQAPVAAVNRKPKVVLKHFLKCFVCTDGCEAASASKMMPTP</sequence>
<dbReference type="PANTHER" id="PTHR47936:SF1">
    <property type="entry name" value="PENTATRICOPEPTIDE REPEAT-CONTAINING PROTEIN GUN1, CHLOROPLASTIC"/>
    <property type="match status" value="1"/>
</dbReference>
<gene>
    <name evidence="6" type="ORF">CCMP2556_LOCUS49831</name>
</gene>
<evidence type="ECO:0000313" key="6">
    <source>
        <dbReference type="EMBL" id="CAK9106660.1"/>
    </source>
</evidence>
<dbReference type="PROSITE" id="PS51375">
    <property type="entry name" value="PPR"/>
    <property type="match status" value="2"/>
</dbReference>
<dbReference type="Gene3D" id="1.25.40.10">
    <property type="entry name" value="Tetratricopeptide repeat domain"/>
    <property type="match status" value="4"/>
</dbReference>
<evidence type="ECO:0000256" key="3">
    <source>
        <dbReference type="PROSITE-ProRule" id="PRU00708"/>
    </source>
</evidence>
<keyword evidence="7" id="KW-1185">Reference proteome</keyword>
<evidence type="ECO:0000256" key="1">
    <source>
        <dbReference type="ARBA" id="ARBA00022737"/>
    </source>
</evidence>
<comment type="caution">
    <text evidence="6">The sequence shown here is derived from an EMBL/GenBank/DDBJ whole genome shotgun (WGS) entry which is preliminary data.</text>
</comment>
<name>A0ABP0S2R8_9DINO</name>
<proteinExistence type="predicted"/>
<dbReference type="Pfam" id="PF13041">
    <property type="entry name" value="PPR_2"/>
    <property type="match status" value="1"/>
</dbReference>
<feature type="repeat" description="PPR" evidence="3">
    <location>
        <begin position="360"/>
        <end position="394"/>
    </location>
</feature>
<reference evidence="6 7" key="1">
    <citation type="submission" date="2024-02" db="EMBL/GenBank/DDBJ databases">
        <authorList>
            <person name="Chen Y."/>
            <person name="Shah S."/>
            <person name="Dougan E. K."/>
            <person name="Thang M."/>
            <person name="Chan C."/>
        </authorList>
    </citation>
    <scope>NUCLEOTIDE SEQUENCE [LARGE SCALE GENOMIC DNA]</scope>
</reference>
<dbReference type="EMBL" id="CAXAMN010026916">
    <property type="protein sequence ID" value="CAK9106660.1"/>
    <property type="molecule type" value="Genomic_DNA"/>
</dbReference>
<dbReference type="InterPro" id="IPR001650">
    <property type="entry name" value="Helicase_C-like"/>
</dbReference>
<keyword evidence="2" id="KW-0378">Hydrolase</keyword>
<dbReference type="InterPro" id="IPR027417">
    <property type="entry name" value="P-loop_NTPase"/>
</dbReference>
<keyword evidence="1" id="KW-0677">Repeat</keyword>
<dbReference type="InterPro" id="IPR049730">
    <property type="entry name" value="SNF2/RAD54-like_C"/>
</dbReference>
<dbReference type="SMART" id="SM00490">
    <property type="entry name" value="HELICc"/>
    <property type="match status" value="1"/>
</dbReference>
<dbReference type="PANTHER" id="PTHR47936">
    <property type="entry name" value="PPR_LONG DOMAIN-CONTAINING PROTEIN"/>
    <property type="match status" value="1"/>
</dbReference>
<dbReference type="Pfam" id="PF13812">
    <property type="entry name" value="PPR_3"/>
    <property type="match status" value="1"/>
</dbReference>
<dbReference type="SUPFAM" id="SSF52540">
    <property type="entry name" value="P-loop containing nucleoside triphosphate hydrolases"/>
    <property type="match status" value="1"/>
</dbReference>
<evidence type="ECO:0000256" key="2">
    <source>
        <dbReference type="ARBA" id="ARBA00022801"/>
    </source>
</evidence>
<feature type="repeat" description="PPR" evidence="3">
    <location>
        <begin position="220"/>
        <end position="254"/>
    </location>
</feature>
<feature type="region of interest" description="Disordered" evidence="4">
    <location>
        <begin position="1018"/>
        <end position="1049"/>
    </location>
</feature>
<dbReference type="InterPro" id="IPR002885">
    <property type="entry name" value="PPR_rpt"/>
</dbReference>
<organism evidence="6 7">
    <name type="scientific">Durusdinium trenchii</name>
    <dbReference type="NCBI Taxonomy" id="1381693"/>
    <lineage>
        <taxon>Eukaryota</taxon>
        <taxon>Sar</taxon>
        <taxon>Alveolata</taxon>
        <taxon>Dinophyceae</taxon>
        <taxon>Suessiales</taxon>
        <taxon>Symbiodiniaceae</taxon>
        <taxon>Durusdinium</taxon>
    </lineage>
</organism>
<feature type="compositionally biased region" description="Acidic residues" evidence="4">
    <location>
        <begin position="1030"/>
        <end position="1047"/>
    </location>
</feature>
<evidence type="ECO:0000259" key="5">
    <source>
        <dbReference type="SMART" id="SM00490"/>
    </source>
</evidence>
<feature type="domain" description="Helicase C-terminal" evidence="5">
    <location>
        <begin position="923"/>
        <end position="995"/>
    </location>
</feature>
<protein>
    <recommendedName>
        <fullName evidence="5">Helicase C-terminal domain-containing protein</fullName>
    </recommendedName>
</protein>
<dbReference type="CDD" id="cd18793">
    <property type="entry name" value="SF2_C_SNF"/>
    <property type="match status" value="1"/>
</dbReference>
<evidence type="ECO:0000313" key="7">
    <source>
        <dbReference type="Proteomes" id="UP001642484"/>
    </source>
</evidence>
<dbReference type="Pfam" id="PF01535">
    <property type="entry name" value="PPR"/>
    <property type="match status" value="2"/>
</dbReference>
<dbReference type="NCBIfam" id="TIGR00756">
    <property type="entry name" value="PPR"/>
    <property type="match status" value="1"/>
</dbReference>
<evidence type="ECO:0000256" key="4">
    <source>
        <dbReference type="SAM" id="MobiDB-lite"/>
    </source>
</evidence>
<dbReference type="Proteomes" id="UP001642484">
    <property type="component" value="Unassembled WGS sequence"/>
</dbReference>
<accession>A0ABP0S2R8</accession>
<dbReference type="Gene3D" id="3.40.50.300">
    <property type="entry name" value="P-loop containing nucleotide triphosphate hydrolases"/>
    <property type="match status" value="1"/>
</dbReference>
<dbReference type="InterPro" id="IPR011990">
    <property type="entry name" value="TPR-like_helical_dom_sf"/>
</dbReference>